<evidence type="ECO:0000256" key="4">
    <source>
        <dbReference type="ARBA" id="ARBA00022692"/>
    </source>
</evidence>
<dbReference type="AlphaFoldDB" id="A0A2K2UE70"/>
<evidence type="ECO:0000256" key="7">
    <source>
        <dbReference type="ARBA" id="ARBA00023136"/>
    </source>
</evidence>
<evidence type="ECO:0000313" key="10">
    <source>
        <dbReference type="EMBL" id="PNV68603.1"/>
    </source>
</evidence>
<feature type="domain" description="Cytochrome c assembly protein" evidence="9">
    <location>
        <begin position="68"/>
        <end position="202"/>
    </location>
</feature>
<feature type="transmembrane region" description="Helical" evidence="8">
    <location>
        <begin position="146"/>
        <end position="162"/>
    </location>
</feature>
<proteinExistence type="inferred from homology"/>
<dbReference type="RefSeq" id="WP_103263930.1">
    <property type="nucleotide sequence ID" value="NZ_CABMLE010000001.1"/>
</dbReference>
<gene>
    <name evidence="10" type="ORF">C2L71_01050</name>
</gene>
<feature type="transmembrane region" description="Helical" evidence="8">
    <location>
        <begin position="116"/>
        <end position="134"/>
    </location>
</feature>
<dbReference type="InterPro" id="IPR045062">
    <property type="entry name" value="Cyt_c_biogenesis_CcsA/CcmC"/>
</dbReference>
<reference evidence="11" key="1">
    <citation type="submission" date="2018-01" db="EMBL/GenBank/DDBJ databases">
        <title>Rubneribacter badeniensis gen. nov., sp. nov., and Colonibacter rubneri, gen. nov., sp. nov., WGS of new members of the Eggerthellaceae.</title>
        <authorList>
            <person name="Danylec N."/>
            <person name="Stoll D.A."/>
            <person name="Doetsch A."/>
            <person name="Kulling S.E."/>
            <person name="Huch M."/>
        </authorList>
    </citation>
    <scope>NUCLEOTIDE SEQUENCE [LARGE SCALE GENOMIC DNA]</scope>
    <source>
        <strain evidence="11">ResAG-96</strain>
    </source>
</reference>
<dbReference type="GO" id="GO:0017004">
    <property type="term" value="P:cytochrome complex assembly"/>
    <property type="evidence" value="ECO:0007669"/>
    <property type="project" value="UniProtKB-KW"/>
</dbReference>
<keyword evidence="7 8" id="KW-0472">Membrane</keyword>
<dbReference type="PANTHER" id="PTHR30071">
    <property type="entry name" value="HEME EXPORTER PROTEIN C"/>
    <property type="match status" value="1"/>
</dbReference>
<comment type="caution">
    <text evidence="10">The sequence shown here is derived from an EMBL/GenBank/DDBJ whole genome shotgun (WGS) entry which is preliminary data.</text>
</comment>
<name>A0A2K2UE70_9ACTN</name>
<dbReference type="Proteomes" id="UP000236197">
    <property type="component" value="Unassembled WGS sequence"/>
</dbReference>
<sequence length="256" mass="28736">MTEVTKKTPKLPEAGQWPDRIAPAVLVVGIVLSTIGFLLAFLWASPVNGAGVNGAEMIGGQMVTNVVLLSQKIFYFHMPVAITSFVALGFAGYYAVRFLMTRNRRFDTCSKIAMEIALLFVACTMITGDLWTRFEWGVWWTWDPRLTTYLILMLIIIAYFILRNAIDEPERRATFGAVLSIIALIDVPICFMVTRLIPSSIHPVVVREGGMSGDMGITLMFCLAGIAMIGFALYRLRFRQVRLTERVEVLKEQLED</sequence>
<organism evidence="10 11">
    <name type="scientific">Enteroscipio rubneri</name>
    <dbReference type="NCBI Taxonomy" id="2070686"/>
    <lineage>
        <taxon>Bacteria</taxon>
        <taxon>Bacillati</taxon>
        <taxon>Actinomycetota</taxon>
        <taxon>Coriobacteriia</taxon>
        <taxon>Eggerthellales</taxon>
        <taxon>Eggerthellaceae</taxon>
        <taxon>Enteroscipio</taxon>
    </lineage>
</organism>
<dbReference type="PANTHER" id="PTHR30071:SF1">
    <property type="entry name" value="CYTOCHROME B_B6 PROTEIN-RELATED"/>
    <property type="match status" value="1"/>
</dbReference>
<dbReference type="GO" id="GO:0015232">
    <property type="term" value="F:heme transmembrane transporter activity"/>
    <property type="evidence" value="ECO:0007669"/>
    <property type="project" value="InterPro"/>
</dbReference>
<dbReference type="GO" id="GO:0020037">
    <property type="term" value="F:heme binding"/>
    <property type="evidence" value="ECO:0007669"/>
    <property type="project" value="InterPro"/>
</dbReference>
<evidence type="ECO:0000256" key="5">
    <source>
        <dbReference type="ARBA" id="ARBA00022748"/>
    </source>
</evidence>
<keyword evidence="6 8" id="KW-1133">Transmembrane helix</keyword>
<keyword evidence="5" id="KW-0201">Cytochrome c-type biogenesis</keyword>
<accession>A0A2K2UE70</accession>
<evidence type="ECO:0000256" key="8">
    <source>
        <dbReference type="SAM" id="Phobius"/>
    </source>
</evidence>
<comment type="subcellular location">
    <subcellularLocation>
        <location evidence="1">Membrane</location>
        <topology evidence="1">Multi-pass membrane protein</topology>
    </subcellularLocation>
</comment>
<keyword evidence="11" id="KW-1185">Reference proteome</keyword>
<feature type="transmembrane region" description="Helical" evidence="8">
    <location>
        <begin position="21"/>
        <end position="44"/>
    </location>
</feature>
<feature type="transmembrane region" description="Helical" evidence="8">
    <location>
        <begin position="174"/>
        <end position="197"/>
    </location>
</feature>
<keyword evidence="4 8" id="KW-0812">Transmembrane</keyword>
<dbReference type="EMBL" id="PPEK01000001">
    <property type="protein sequence ID" value="PNV68603.1"/>
    <property type="molecule type" value="Genomic_DNA"/>
</dbReference>
<comment type="similarity">
    <text evidence="2">Belongs to the CcmC/CycZ/HelC family.</text>
</comment>
<dbReference type="GO" id="GO:0005886">
    <property type="term" value="C:plasma membrane"/>
    <property type="evidence" value="ECO:0007669"/>
    <property type="project" value="TreeGrafter"/>
</dbReference>
<evidence type="ECO:0000313" key="11">
    <source>
        <dbReference type="Proteomes" id="UP000236197"/>
    </source>
</evidence>
<dbReference type="OrthoDB" id="9778550at2"/>
<evidence type="ECO:0000256" key="2">
    <source>
        <dbReference type="ARBA" id="ARBA00005840"/>
    </source>
</evidence>
<feature type="transmembrane region" description="Helical" evidence="8">
    <location>
        <begin position="217"/>
        <end position="236"/>
    </location>
</feature>
<feature type="transmembrane region" description="Helical" evidence="8">
    <location>
        <begin position="73"/>
        <end position="96"/>
    </location>
</feature>
<evidence type="ECO:0000256" key="6">
    <source>
        <dbReference type="ARBA" id="ARBA00022989"/>
    </source>
</evidence>
<protein>
    <recommendedName>
        <fullName evidence="3">Heme exporter protein C</fullName>
    </recommendedName>
</protein>
<dbReference type="InterPro" id="IPR003557">
    <property type="entry name" value="Cyt_c_biogenesis_CcmC"/>
</dbReference>
<evidence type="ECO:0000256" key="1">
    <source>
        <dbReference type="ARBA" id="ARBA00004141"/>
    </source>
</evidence>
<evidence type="ECO:0000259" key="9">
    <source>
        <dbReference type="Pfam" id="PF01578"/>
    </source>
</evidence>
<dbReference type="PRINTS" id="PR01386">
    <property type="entry name" value="CCMCBIOGNSIS"/>
</dbReference>
<dbReference type="InterPro" id="IPR002541">
    <property type="entry name" value="Cyt_c_assembly"/>
</dbReference>
<dbReference type="Pfam" id="PF01578">
    <property type="entry name" value="Cytochrom_C_asm"/>
    <property type="match status" value="1"/>
</dbReference>
<evidence type="ECO:0000256" key="3">
    <source>
        <dbReference type="ARBA" id="ARBA00016463"/>
    </source>
</evidence>